<evidence type="ECO:0000313" key="1">
    <source>
        <dbReference type="EMBL" id="BDA63580.1"/>
    </source>
</evidence>
<organism evidence="1 2">
    <name type="scientific">Actinomyces capricornis</name>
    <dbReference type="NCBI Taxonomy" id="2755559"/>
    <lineage>
        <taxon>Bacteria</taxon>
        <taxon>Bacillati</taxon>
        <taxon>Actinomycetota</taxon>
        <taxon>Actinomycetes</taxon>
        <taxon>Actinomycetales</taxon>
        <taxon>Actinomycetaceae</taxon>
        <taxon>Actinomyces</taxon>
    </lineage>
</organism>
<accession>A0ABM7U7S3</accession>
<dbReference type="Proteomes" id="UP000824496">
    <property type="component" value="Chromosome"/>
</dbReference>
<sequence>MATEARGSDDHGAEDWGAEAWDVVGLDAEDWGAGLGEAGWGARP</sequence>
<reference evidence="1 2" key="1">
    <citation type="submission" date="2021-08" db="EMBL/GenBank/DDBJ databases">
        <title>Whole genome sequence of novel Actinomyces species strain MAS-1.</title>
        <authorList>
            <person name="Saito M."/>
            <person name="Kuwahara N."/>
            <person name="Takizawa T."/>
            <person name="Gotouda H."/>
            <person name="Ochiai T."/>
        </authorList>
    </citation>
    <scope>NUCLEOTIDE SEQUENCE [LARGE SCALE GENOMIC DNA]</scope>
    <source>
        <strain evidence="1 2">MAS-1</strain>
    </source>
</reference>
<keyword evidence="2" id="KW-1185">Reference proteome</keyword>
<protein>
    <submittedName>
        <fullName evidence="1">Uncharacterized protein</fullName>
    </submittedName>
</protein>
<proteinExistence type="predicted"/>
<name>A0ABM7U7S3_9ACTO</name>
<dbReference type="EMBL" id="AP025017">
    <property type="protein sequence ID" value="BDA63580.1"/>
    <property type="molecule type" value="Genomic_DNA"/>
</dbReference>
<gene>
    <name evidence="1" type="ORF">MANAM107_04140</name>
</gene>
<evidence type="ECO:0000313" key="2">
    <source>
        <dbReference type="Proteomes" id="UP000824496"/>
    </source>
</evidence>